<protein>
    <submittedName>
        <fullName evidence="3">Unannotated protein</fullName>
    </submittedName>
</protein>
<dbReference type="EMBL" id="CAEZSR010000291">
    <property type="protein sequence ID" value="CAB4598178.1"/>
    <property type="molecule type" value="Genomic_DNA"/>
</dbReference>
<feature type="region of interest" description="Disordered" evidence="1">
    <location>
        <begin position="23"/>
        <end position="44"/>
    </location>
</feature>
<feature type="region of interest" description="Disordered" evidence="1">
    <location>
        <begin position="82"/>
        <end position="116"/>
    </location>
</feature>
<dbReference type="Gene3D" id="2.60.200.20">
    <property type="match status" value="1"/>
</dbReference>
<dbReference type="Pfam" id="PF00498">
    <property type="entry name" value="FHA"/>
    <property type="match status" value="1"/>
</dbReference>
<reference evidence="3" key="1">
    <citation type="submission" date="2020-05" db="EMBL/GenBank/DDBJ databases">
        <authorList>
            <person name="Chiriac C."/>
            <person name="Salcher M."/>
            <person name="Ghai R."/>
            <person name="Kavagutti S V."/>
        </authorList>
    </citation>
    <scope>NUCLEOTIDE SEQUENCE</scope>
</reference>
<organism evidence="3">
    <name type="scientific">freshwater metagenome</name>
    <dbReference type="NCBI Taxonomy" id="449393"/>
    <lineage>
        <taxon>unclassified sequences</taxon>
        <taxon>metagenomes</taxon>
        <taxon>ecological metagenomes</taxon>
    </lineage>
</organism>
<sequence>MNATATCPNGHVSGDPDWCDTCGAPMRGPGPEAQAQADPAGASAPTGGIAPLPCPHCGALNAADNLFCESCGYDFTTGQAPEPVAPPPAAPGAPDGASAGDPVGVTAAAPEPAAESGPAPWVVVVEVDAGWFALKGELADRPLPPPSTSTVPLRLHTSMVGRTSQSRAVRPEVALDTDTAVSRRHAQFVLEGDLLSVVDLASTNGTHVVKAGAVPDDDVVPLPSGVPTVLADGDQIFLGAWSRLTVRRT</sequence>
<dbReference type="InterPro" id="IPR000253">
    <property type="entry name" value="FHA_dom"/>
</dbReference>
<dbReference type="InterPro" id="IPR008984">
    <property type="entry name" value="SMAD_FHA_dom_sf"/>
</dbReference>
<gene>
    <name evidence="3" type="ORF">UFOPK1493_04136</name>
</gene>
<dbReference type="SUPFAM" id="SSF49879">
    <property type="entry name" value="SMAD/FHA domain"/>
    <property type="match status" value="1"/>
</dbReference>
<evidence type="ECO:0000259" key="2">
    <source>
        <dbReference type="PROSITE" id="PS50006"/>
    </source>
</evidence>
<name>A0A6J6GMY3_9ZZZZ</name>
<evidence type="ECO:0000313" key="3">
    <source>
        <dbReference type="EMBL" id="CAB4598178.1"/>
    </source>
</evidence>
<dbReference type="PROSITE" id="PS50006">
    <property type="entry name" value="FHA_DOMAIN"/>
    <property type="match status" value="1"/>
</dbReference>
<accession>A0A6J6GMY3</accession>
<proteinExistence type="predicted"/>
<feature type="compositionally biased region" description="Low complexity" evidence="1">
    <location>
        <begin position="92"/>
        <end position="116"/>
    </location>
</feature>
<dbReference type="CDD" id="cd00060">
    <property type="entry name" value="FHA"/>
    <property type="match status" value="1"/>
</dbReference>
<feature type="compositionally biased region" description="Low complexity" evidence="1">
    <location>
        <begin position="29"/>
        <end position="44"/>
    </location>
</feature>
<evidence type="ECO:0000256" key="1">
    <source>
        <dbReference type="SAM" id="MobiDB-lite"/>
    </source>
</evidence>
<feature type="domain" description="FHA" evidence="2">
    <location>
        <begin position="158"/>
        <end position="208"/>
    </location>
</feature>
<dbReference type="AlphaFoldDB" id="A0A6J6GMY3"/>